<protein>
    <submittedName>
        <fullName evidence="2">Aminoglycoside phosphotransferase</fullName>
    </submittedName>
</protein>
<dbReference type="Gene3D" id="3.30.200.20">
    <property type="entry name" value="Phosphorylase Kinase, domain 1"/>
    <property type="match status" value="1"/>
</dbReference>
<dbReference type="AlphaFoldDB" id="A0A0D0L111"/>
<dbReference type="Gene3D" id="1.20.58.840">
    <property type="match status" value="1"/>
</dbReference>
<evidence type="ECO:0000259" key="1">
    <source>
        <dbReference type="Pfam" id="PF01636"/>
    </source>
</evidence>
<dbReference type="Proteomes" id="UP000032067">
    <property type="component" value="Unassembled WGS sequence"/>
</dbReference>
<evidence type="ECO:0000313" key="2">
    <source>
        <dbReference type="EMBL" id="KIQ32017.1"/>
    </source>
</evidence>
<dbReference type="Pfam" id="PF01636">
    <property type="entry name" value="APH"/>
    <property type="match status" value="1"/>
</dbReference>
<gene>
    <name evidence="2" type="ORF">RT97_13240</name>
</gene>
<dbReference type="InterPro" id="IPR002575">
    <property type="entry name" value="Aminoglycoside_PTrfase"/>
</dbReference>
<evidence type="ECO:0000313" key="3">
    <source>
        <dbReference type="Proteomes" id="UP000032067"/>
    </source>
</evidence>
<name>A0A0D0L111_VARPD</name>
<dbReference type="Gene3D" id="1.10.510.10">
    <property type="entry name" value="Transferase(Phosphotransferase) domain 1"/>
    <property type="match status" value="1"/>
</dbReference>
<organism evidence="2 3">
    <name type="scientific">Variovorax paradoxus</name>
    <dbReference type="NCBI Taxonomy" id="34073"/>
    <lineage>
        <taxon>Bacteria</taxon>
        <taxon>Pseudomonadati</taxon>
        <taxon>Pseudomonadota</taxon>
        <taxon>Betaproteobacteria</taxon>
        <taxon>Burkholderiales</taxon>
        <taxon>Comamonadaceae</taxon>
        <taxon>Variovorax</taxon>
    </lineage>
</organism>
<keyword evidence="2" id="KW-0808">Transferase</keyword>
<feature type="domain" description="Aminoglycoside phosphotransferase" evidence="1">
    <location>
        <begin position="30"/>
        <end position="274"/>
    </location>
</feature>
<dbReference type="EMBL" id="JXQQ01000028">
    <property type="protein sequence ID" value="KIQ32017.1"/>
    <property type="molecule type" value="Genomic_DNA"/>
</dbReference>
<dbReference type="SUPFAM" id="SSF56112">
    <property type="entry name" value="Protein kinase-like (PK-like)"/>
    <property type="match status" value="1"/>
</dbReference>
<sequence>MLTLPDIAPDTIQECLAETYGLQATHTEFLPLGADVHSAVFRVQANDGAAYFLKLRSGDFDQTAVAVPAFLHHDKGIAAVMAPLPTTDRQLSVQRDGFEWMLYPFFEGRNGFERALTAAQWTALGAALGAVHRTELPPALLAGIPKETYAHQWREGVRRYQRRFINGFGGDAIVQRFQTFWAQHDEEIDTIVYRSEQLASILLEKALPQVVCHADIHAGNVLLGDDDRLAIVDWDTLVLAPKERDLMFVGGGVGHLWNQPQEESEFYKGYGAADIDAVALAYYRHERIVRDILEISDQVFDASASTEDREEAMRQMASQFQPGDVVAIAHRSYEAVT</sequence>
<proteinExistence type="predicted"/>
<reference evidence="2 3" key="1">
    <citation type="submission" date="2014-12" db="EMBL/GenBank/DDBJ databases">
        <title>16Stimator: statistical estimation of ribosomal gene copy numbers from draft genome assemblies.</title>
        <authorList>
            <person name="Perisin M.A."/>
            <person name="Vetter M."/>
            <person name="Gilbert J.A."/>
            <person name="Bergelson J."/>
        </authorList>
    </citation>
    <scope>NUCLEOTIDE SEQUENCE [LARGE SCALE GENOMIC DNA]</scope>
    <source>
        <strain evidence="2 3">MEDvA23</strain>
    </source>
</reference>
<dbReference type="GO" id="GO:0016740">
    <property type="term" value="F:transferase activity"/>
    <property type="evidence" value="ECO:0007669"/>
    <property type="project" value="UniProtKB-KW"/>
</dbReference>
<dbReference type="InterPro" id="IPR011009">
    <property type="entry name" value="Kinase-like_dom_sf"/>
</dbReference>
<comment type="caution">
    <text evidence="2">The sequence shown here is derived from an EMBL/GenBank/DDBJ whole genome shotgun (WGS) entry which is preliminary data.</text>
</comment>
<accession>A0A0D0L111</accession>
<dbReference type="OrthoDB" id="236897at2"/>
<dbReference type="RefSeq" id="WP_042579229.1">
    <property type="nucleotide sequence ID" value="NZ_JXQQ01000028.1"/>
</dbReference>